<keyword evidence="8" id="KW-1185">Reference proteome</keyword>
<dbReference type="EMBL" id="JAERQM010000002">
    <property type="protein sequence ID" value="MBU8544155.1"/>
    <property type="molecule type" value="Genomic_DNA"/>
</dbReference>
<comment type="similarity">
    <text evidence="2 6">Belongs to the SURF1 family.</text>
</comment>
<protein>
    <recommendedName>
        <fullName evidence="6">SURF1-like protein</fullName>
    </recommendedName>
</protein>
<evidence type="ECO:0000256" key="3">
    <source>
        <dbReference type="ARBA" id="ARBA00022692"/>
    </source>
</evidence>
<evidence type="ECO:0000256" key="4">
    <source>
        <dbReference type="ARBA" id="ARBA00022989"/>
    </source>
</evidence>
<dbReference type="Proteomes" id="UP000689967">
    <property type="component" value="Unassembled WGS sequence"/>
</dbReference>
<evidence type="ECO:0000256" key="6">
    <source>
        <dbReference type="RuleBase" id="RU363076"/>
    </source>
</evidence>
<reference evidence="7 8" key="1">
    <citation type="submission" date="2021-01" db="EMBL/GenBank/DDBJ databases">
        <title>Roseomonas sp. nov, a bacterium isolated from an oil production mixture in Yumen Oilfield.</title>
        <authorList>
            <person name="Wu D."/>
        </authorList>
    </citation>
    <scope>NUCLEOTIDE SEQUENCE [LARGE SCALE GENOMIC DNA]</scope>
    <source>
        <strain evidence="7 8">ROY-5-3</strain>
    </source>
</reference>
<dbReference type="PROSITE" id="PS50895">
    <property type="entry name" value="SURF1"/>
    <property type="match status" value="1"/>
</dbReference>
<dbReference type="InterPro" id="IPR045214">
    <property type="entry name" value="Surf1/Surf4"/>
</dbReference>
<dbReference type="PANTHER" id="PTHR23427">
    <property type="entry name" value="SURFEIT LOCUS PROTEIN"/>
    <property type="match status" value="1"/>
</dbReference>
<sequence>MRRLVLPLLLVLPVLAILLSLGTWQWQRLHWKTQLLADIAAAEAGPAIPLTADPPPYSKVAVTGRLDHGREALLGLEVRGPVLGSHLLVPLLRDGAPALLVDRGWVPLESALPVHRPEGMVTLEGYIRPGETVGPFAAQNDTAGRRFYSFVPVDIGAALGLEQVAPFGLVVLGAANGLPDPARTLPRPTNSHLGYAITWYGLALSLLGVFAVWARRRLKDPA</sequence>
<dbReference type="CDD" id="cd06662">
    <property type="entry name" value="SURF1"/>
    <property type="match status" value="1"/>
</dbReference>
<organism evidence="7 8">
    <name type="scientific">Falsiroseomonas oleicola</name>
    <dbReference type="NCBI Taxonomy" id="2801474"/>
    <lineage>
        <taxon>Bacteria</taxon>
        <taxon>Pseudomonadati</taxon>
        <taxon>Pseudomonadota</taxon>
        <taxon>Alphaproteobacteria</taxon>
        <taxon>Acetobacterales</taxon>
        <taxon>Roseomonadaceae</taxon>
        <taxon>Falsiroseomonas</taxon>
    </lineage>
</organism>
<keyword evidence="4 6" id="KW-1133">Transmembrane helix</keyword>
<comment type="subcellular location">
    <subcellularLocation>
        <location evidence="6">Cell membrane</location>
        <topology evidence="6">Multi-pass membrane protein</topology>
    </subcellularLocation>
    <subcellularLocation>
        <location evidence="1">Membrane</location>
    </subcellularLocation>
</comment>
<proteinExistence type="inferred from homology"/>
<evidence type="ECO:0000313" key="7">
    <source>
        <dbReference type="EMBL" id="MBU8544155.1"/>
    </source>
</evidence>
<evidence type="ECO:0000256" key="1">
    <source>
        <dbReference type="ARBA" id="ARBA00004370"/>
    </source>
</evidence>
<comment type="caution">
    <text evidence="7">The sequence shown here is derived from an EMBL/GenBank/DDBJ whole genome shotgun (WGS) entry which is preliminary data.</text>
</comment>
<feature type="transmembrane region" description="Helical" evidence="6">
    <location>
        <begin position="193"/>
        <end position="214"/>
    </location>
</feature>
<dbReference type="Pfam" id="PF02104">
    <property type="entry name" value="SURF1"/>
    <property type="match status" value="1"/>
</dbReference>
<comment type="caution">
    <text evidence="6">Lacks conserved residue(s) required for the propagation of feature annotation.</text>
</comment>
<name>A0ABS6H661_9PROT</name>
<evidence type="ECO:0000313" key="8">
    <source>
        <dbReference type="Proteomes" id="UP000689967"/>
    </source>
</evidence>
<dbReference type="RefSeq" id="WP_216875049.1">
    <property type="nucleotide sequence ID" value="NZ_JAERQM010000002.1"/>
</dbReference>
<evidence type="ECO:0000256" key="2">
    <source>
        <dbReference type="ARBA" id="ARBA00007165"/>
    </source>
</evidence>
<keyword evidence="3 6" id="KW-0812">Transmembrane</keyword>
<dbReference type="PANTHER" id="PTHR23427:SF2">
    <property type="entry name" value="SURFEIT LOCUS PROTEIN 1"/>
    <property type="match status" value="1"/>
</dbReference>
<accession>A0ABS6H661</accession>
<evidence type="ECO:0000256" key="5">
    <source>
        <dbReference type="ARBA" id="ARBA00023136"/>
    </source>
</evidence>
<keyword evidence="6" id="KW-1003">Cell membrane</keyword>
<dbReference type="InterPro" id="IPR002994">
    <property type="entry name" value="Surf1/Shy1"/>
</dbReference>
<gene>
    <name evidence="7" type="ORF">JJQ90_10585</name>
</gene>
<keyword evidence="5 6" id="KW-0472">Membrane</keyword>